<evidence type="ECO:0000313" key="3">
    <source>
        <dbReference type="WBParaSite" id="SMTH1_88240.1"/>
    </source>
</evidence>
<organism evidence="2 3">
    <name type="scientific">Schistosoma mattheei</name>
    <dbReference type="NCBI Taxonomy" id="31246"/>
    <lineage>
        <taxon>Eukaryota</taxon>
        <taxon>Metazoa</taxon>
        <taxon>Spiralia</taxon>
        <taxon>Lophotrochozoa</taxon>
        <taxon>Platyhelminthes</taxon>
        <taxon>Trematoda</taxon>
        <taxon>Digenea</taxon>
        <taxon>Strigeidida</taxon>
        <taxon>Schistosomatoidea</taxon>
        <taxon>Schistosomatidae</taxon>
        <taxon>Schistosoma</taxon>
    </lineage>
</organism>
<keyword evidence="1" id="KW-0472">Membrane</keyword>
<dbReference type="WBParaSite" id="SMTH1_88240.1">
    <property type="protein sequence ID" value="SMTH1_88240.1"/>
    <property type="gene ID" value="SMTH1_88240"/>
</dbReference>
<protein>
    <submittedName>
        <fullName evidence="3">Uncharacterized protein</fullName>
    </submittedName>
</protein>
<reference evidence="3" key="1">
    <citation type="submission" date="2023-11" db="UniProtKB">
        <authorList>
            <consortium name="WormBaseParasite"/>
        </authorList>
    </citation>
    <scope>IDENTIFICATION</scope>
</reference>
<evidence type="ECO:0000256" key="1">
    <source>
        <dbReference type="SAM" id="Phobius"/>
    </source>
</evidence>
<sequence>MNSTTNQCIILKLNELHFYYITLLTCKIHSVKIKKTLYIYSNEYIMNTNILNMVIIVHLNLLTFKSINLV</sequence>
<dbReference type="AlphaFoldDB" id="A0AA85BXI4"/>
<dbReference type="Proteomes" id="UP000050791">
    <property type="component" value="Unassembled WGS sequence"/>
</dbReference>
<name>A0AA85BXI4_9TREM</name>
<evidence type="ECO:0000313" key="2">
    <source>
        <dbReference type="Proteomes" id="UP000050791"/>
    </source>
</evidence>
<keyword evidence="1" id="KW-1133">Transmembrane helix</keyword>
<feature type="transmembrane region" description="Helical" evidence="1">
    <location>
        <begin position="44"/>
        <end position="64"/>
    </location>
</feature>
<accession>A0AA85BXI4</accession>
<keyword evidence="1" id="KW-0812">Transmembrane</keyword>
<proteinExistence type="predicted"/>